<evidence type="ECO:0000313" key="2">
    <source>
        <dbReference type="Proteomes" id="UP000095287"/>
    </source>
</evidence>
<dbReference type="Proteomes" id="UP000095287">
    <property type="component" value="Unplaced"/>
</dbReference>
<feature type="region of interest" description="Disordered" evidence="1">
    <location>
        <begin position="35"/>
        <end position="83"/>
    </location>
</feature>
<sequence>MDCIEFTTWTLRSEKIVDLTTPSPGLTESIQDLGMETSQTEKVGNSPSSARSQNRSQPELLVDGFMPISSPTGILTEGSSMQI</sequence>
<evidence type="ECO:0000256" key="1">
    <source>
        <dbReference type="SAM" id="MobiDB-lite"/>
    </source>
</evidence>
<proteinExistence type="predicted"/>
<accession>A0A1I7YRG3</accession>
<dbReference type="AlphaFoldDB" id="A0A1I7YRG3"/>
<reference evidence="3" key="1">
    <citation type="submission" date="2016-11" db="UniProtKB">
        <authorList>
            <consortium name="WormBaseParasite"/>
        </authorList>
    </citation>
    <scope>IDENTIFICATION</scope>
</reference>
<dbReference type="WBParaSite" id="L893_g18961.t1">
    <property type="protein sequence ID" value="L893_g18961.t1"/>
    <property type="gene ID" value="L893_g18961"/>
</dbReference>
<organism evidence="2 3">
    <name type="scientific">Steinernema glaseri</name>
    <dbReference type="NCBI Taxonomy" id="37863"/>
    <lineage>
        <taxon>Eukaryota</taxon>
        <taxon>Metazoa</taxon>
        <taxon>Ecdysozoa</taxon>
        <taxon>Nematoda</taxon>
        <taxon>Chromadorea</taxon>
        <taxon>Rhabditida</taxon>
        <taxon>Tylenchina</taxon>
        <taxon>Panagrolaimomorpha</taxon>
        <taxon>Strongyloidoidea</taxon>
        <taxon>Steinernematidae</taxon>
        <taxon>Steinernema</taxon>
    </lineage>
</organism>
<feature type="compositionally biased region" description="Polar residues" evidence="1">
    <location>
        <begin position="69"/>
        <end position="83"/>
    </location>
</feature>
<evidence type="ECO:0000313" key="3">
    <source>
        <dbReference type="WBParaSite" id="L893_g18961.t1"/>
    </source>
</evidence>
<protein>
    <submittedName>
        <fullName evidence="3">cAMP responsive element binding protein 3</fullName>
    </submittedName>
</protein>
<keyword evidence="2" id="KW-1185">Reference proteome</keyword>
<name>A0A1I7YRG3_9BILA</name>
<feature type="compositionally biased region" description="Polar residues" evidence="1">
    <location>
        <begin position="35"/>
        <end position="57"/>
    </location>
</feature>